<keyword evidence="2" id="KW-1185">Reference proteome</keyword>
<sequence length="106" mass="11219">MSSSLGALLRSCSAFGVACYEQLHASEGILWLGCSAFGVACYEQPFLGRYFMDSLCLWGGVLGAISCLGPTFSLPLHPPPLARMLPPKAEGEHPKYAGVVNDIALS</sequence>
<accession>A0AAV2E5D3</accession>
<dbReference type="AlphaFoldDB" id="A0AAV2E5D3"/>
<proteinExistence type="predicted"/>
<protein>
    <submittedName>
        <fullName evidence="1">Uncharacterized protein</fullName>
    </submittedName>
</protein>
<dbReference type="EMBL" id="OZ034817">
    <property type="protein sequence ID" value="CAL1380997.1"/>
    <property type="molecule type" value="Genomic_DNA"/>
</dbReference>
<organism evidence="1 2">
    <name type="scientific">Linum trigynum</name>
    <dbReference type="NCBI Taxonomy" id="586398"/>
    <lineage>
        <taxon>Eukaryota</taxon>
        <taxon>Viridiplantae</taxon>
        <taxon>Streptophyta</taxon>
        <taxon>Embryophyta</taxon>
        <taxon>Tracheophyta</taxon>
        <taxon>Spermatophyta</taxon>
        <taxon>Magnoliopsida</taxon>
        <taxon>eudicotyledons</taxon>
        <taxon>Gunneridae</taxon>
        <taxon>Pentapetalae</taxon>
        <taxon>rosids</taxon>
        <taxon>fabids</taxon>
        <taxon>Malpighiales</taxon>
        <taxon>Linaceae</taxon>
        <taxon>Linum</taxon>
    </lineage>
</organism>
<evidence type="ECO:0000313" key="1">
    <source>
        <dbReference type="EMBL" id="CAL1380997.1"/>
    </source>
</evidence>
<evidence type="ECO:0000313" key="2">
    <source>
        <dbReference type="Proteomes" id="UP001497516"/>
    </source>
</evidence>
<name>A0AAV2E5D3_9ROSI</name>
<reference evidence="1 2" key="1">
    <citation type="submission" date="2024-04" db="EMBL/GenBank/DDBJ databases">
        <authorList>
            <person name="Fracassetti M."/>
        </authorList>
    </citation>
    <scope>NUCLEOTIDE SEQUENCE [LARGE SCALE GENOMIC DNA]</scope>
</reference>
<gene>
    <name evidence="1" type="ORF">LTRI10_LOCUS22406</name>
</gene>
<dbReference type="Proteomes" id="UP001497516">
    <property type="component" value="Chromosome 4"/>
</dbReference>